<reference evidence="1 2" key="1">
    <citation type="submission" date="2016-10" db="EMBL/GenBank/DDBJ databases">
        <authorList>
            <person name="Varghese N."/>
            <person name="Submissions S."/>
        </authorList>
    </citation>
    <scope>NUCLEOTIDE SEQUENCE [LARGE SCALE GENOMIC DNA]</scope>
    <source>
        <strain evidence="1 2">DSM 18839</strain>
    </source>
</reference>
<gene>
    <name evidence="1" type="ORF">SAMN05660686_00148</name>
</gene>
<dbReference type="EMBL" id="FNBW01000001">
    <property type="protein sequence ID" value="SDF07608.1"/>
    <property type="molecule type" value="Genomic_DNA"/>
</dbReference>
<dbReference type="SUPFAM" id="SSF159709">
    <property type="entry name" value="PhnH-like"/>
    <property type="match status" value="1"/>
</dbReference>
<name>A0A8G2BFW4_9PROT</name>
<dbReference type="Proteomes" id="UP000198615">
    <property type="component" value="Unassembled WGS sequence"/>
</dbReference>
<proteinExistence type="predicted"/>
<keyword evidence="2" id="KW-1185">Reference proteome</keyword>
<organism evidence="1 2">
    <name type="scientific">Thalassobaculum litoreum DSM 18839</name>
    <dbReference type="NCBI Taxonomy" id="1123362"/>
    <lineage>
        <taxon>Bacteria</taxon>
        <taxon>Pseudomonadati</taxon>
        <taxon>Pseudomonadota</taxon>
        <taxon>Alphaproteobacteria</taxon>
        <taxon>Rhodospirillales</taxon>
        <taxon>Thalassobaculaceae</taxon>
        <taxon>Thalassobaculum</taxon>
    </lineage>
</organism>
<evidence type="ECO:0000313" key="2">
    <source>
        <dbReference type="Proteomes" id="UP000198615"/>
    </source>
</evidence>
<dbReference type="AlphaFoldDB" id="A0A8G2BFW4"/>
<protein>
    <submittedName>
        <fullName evidence="1">Alpha-D-ribose 1-methylphosphonate 5-triphosphate synthase subunit PhnH</fullName>
    </submittedName>
</protein>
<dbReference type="GO" id="GO:0019634">
    <property type="term" value="P:organic phosphonate metabolic process"/>
    <property type="evidence" value="ECO:0007669"/>
    <property type="project" value="InterPro"/>
</dbReference>
<accession>A0A8G2BFW4</accession>
<dbReference type="NCBIfam" id="TIGR03292">
    <property type="entry name" value="PhnH_redo"/>
    <property type="match status" value="1"/>
</dbReference>
<dbReference type="RefSeq" id="WP_245701878.1">
    <property type="nucleotide sequence ID" value="NZ_FNBW01000001.1"/>
</dbReference>
<dbReference type="Pfam" id="PF05845">
    <property type="entry name" value="PhnH"/>
    <property type="match status" value="1"/>
</dbReference>
<dbReference type="Gene3D" id="3.40.50.11310">
    <property type="entry name" value="Bacterial phosphonate metabolism protein PhnH"/>
    <property type="match status" value="1"/>
</dbReference>
<evidence type="ECO:0000313" key="1">
    <source>
        <dbReference type="EMBL" id="SDF07608.1"/>
    </source>
</evidence>
<dbReference type="InterPro" id="IPR038058">
    <property type="entry name" value="PhnH-like_sp"/>
</dbReference>
<sequence length="198" mass="20711">MAPMTDIKPGFRDPVLDSQATFRAVLDAMARPGRLRTLALLEDPPAPLAPATAAVCLALVDQDTPLWIAPDLRSQAAETFMKFHCGCPIVDDRAKAAFAIASAAKLPSLGGFAIGDDAYPETSTTVIVQTVGLAAGDGLTLSGPGIEDTHRLAVSGLRSGVWREWMENGVLFPCGIDLILVDGATLAALPRTTTVTEA</sequence>
<dbReference type="PIRSF" id="PIRSF020680">
    <property type="entry name" value="PhnH"/>
    <property type="match status" value="1"/>
</dbReference>
<comment type="caution">
    <text evidence="1">The sequence shown here is derived from an EMBL/GenBank/DDBJ whole genome shotgun (WGS) entry which is preliminary data.</text>
</comment>
<dbReference type="InterPro" id="IPR008772">
    <property type="entry name" value="Phosphonate_metab_PhnH"/>
</dbReference>